<feature type="transmembrane region" description="Helical" evidence="2">
    <location>
        <begin position="21"/>
        <end position="45"/>
    </location>
</feature>
<evidence type="ECO:0000256" key="2">
    <source>
        <dbReference type="SAM" id="Phobius"/>
    </source>
</evidence>
<keyword evidence="2" id="KW-0472">Membrane</keyword>
<keyword evidence="2" id="KW-1133">Transmembrane helix</keyword>
<name>A0AAD2HTP7_9AGAR</name>
<accession>A0AAD2HTP7</accession>
<organism evidence="3 4">
    <name type="scientific">Mycena citricolor</name>
    <dbReference type="NCBI Taxonomy" id="2018698"/>
    <lineage>
        <taxon>Eukaryota</taxon>
        <taxon>Fungi</taxon>
        <taxon>Dikarya</taxon>
        <taxon>Basidiomycota</taxon>
        <taxon>Agaricomycotina</taxon>
        <taxon>Agaricomycetes</taxon>
        <taxon>Agaricomycetidae</taxon>
        <taxon>Agaricales</taxon>
        <taxon>Marasmiineae</taxon>
        <taxon>Mycenaceae</taxon>
        <taxon>Mycena</taxon>
    </lineage>
</organism>
<gene>
    <name evidence="3" type="ORF">MYCIT1_LOCUS31163</name>
</gene>
<evidence type="ECO:0000313" key="3">
    <source>
        <dbReference type="EMBL" id="CAK5280623.1"/>
    </source>
</evidence>
<comment type="caution">
    <text evidence="3">The sequence shown here is derived from an EMBL/GenBank/DDBJ whole genome shotgun (WGS) entry which is preliminary data.</text>
</comment>
<dbReference type="Proteomes" id="UP001295794">
    <property type="component" value="Unassembled WGS sequence"/>
</dbReference>
<keyword evidence="4" id="KW-1185">Reference proteome</keyword>
<sequence length="224" mass="23759">MSGRSFICLTMSTASVSQRSLLVTLAAQAMSSVGFSVSILAWLVLSVVPLPKQEPPVIPDKKTRRRSAPAALPTQAPRRDSLTPSLLTSQSPKSPSILDSPARTRRVYFADSPTTPSRPVPSLLGSSNEPSDKPLPASPQVSPNSSSSTLVHPYTTIATPTLETFRESALESDSSSTTAASPRRPLALSRPFQKATRHSSGSPSIVEATVLPGSYTQFISACRD</sequence>
<dbReference type="EMBL" id="CAVNYO010000440">
    <property type="protein sequence ID" value="CAK5280623.1"/>
    <property type="molecule type" value="Genomic_DNA"/>
</dbReference>
<feature type="region of interest" description="Disordered" evidence="1">
    <location>
        <begin position="167"/>
        <end position="204"/>
    </location>
</feature>
<evidence type="ECO:0000256" key="1">
    <source>
        <dbReference type="SAM" id="MobiDB-lite"/>
    </source>
</evidence>
<feature type="compositionally biased region" description="Low complexity" evidence="1">
    <location>
        <begin position="138"/>
        <end position="148"/>
    </location>
</feature>
<reference evidence="3" key="1">
    <citation type="submission" date="2023-11" db="EMBL/GenBank/DDBJ databases">
        <authorList>
            <person name="De Vega J J."/>
            <person name="De Vega J J."/>
        </authorList>
    </citation>
    <scope>NUCLEOTIDE SEQUENCE</scope>
</reference>
<feature type="compositionally biased region" description="Low complexity" evidence="1">
    <location>
        <begin position="82"/>
        <end position="96"/>
    </location>
</feature>
<dbReference type="AlphaFoldDB" id="A0AAD2HTP7"/>
<proteinExistence type="predicted"/>
<protein>
    <submittedName>
        <fullName evidence="3">Uncharacterized protein</fullName>
    </submittedName>
</protein>
<feature type="compositionally biased region" description="Polar residues" evidence="1">
    <location>
        <begin position="171"/>
        <end position="180"/>
    </location>
</feature>
<keyword evidence="2" id="KW-0812">Transmembrane</keyword>
<evidence type="ECO:0000313" key="4">
    <source>
        <dbReference type="Proteomes" id="UP001295794"/>
    </source>
</evidence>
<feature type="region of interest" description="Disordered" evidence="1">
    <location>
        <begin position="53"/>
        <end position="153"/>
    </location>
</feature>